<dbReference type="OMA" id="NSEAICH"/>
<name>A0A914AAZ4_PATMI</name>
<dbReference type="GeneID" id="119731839"/>
<dbReference type="PROSITE" id="PS50005">
    <property type="entry name" value="TPR"/>
    <property type="match status" value="1"/>
</dbReference>
<dbReference type="PANTHER" id="PTHR46014:SF1">
    <property type="entry name" value="TETRATRICOPEPTIDE REPEAT PROTEIN 1"/>
    <property type="match status" value="1"/>
</dbReference>
<dbReference type="AlphaFoldDB" id="A0A914AAZ4"/>
<protein>
    <recommendedName>
        <fullName evidence="6">MYND-type domain-containing protein</fullName>
    </recommendedName>
</protein>
<evidence type="ECO:0000313" key="8">
    <source>
        <dbReference type="Proteomes" id="UP000887568"/>
    </source>
</evidence>
<dbReference type="InterPro" id="IPR052769">
    <property type="entry name" value="TPR_domain_protein"/>
</dbReference>
<dbReference type="InterPro" id="IPR002893">
    <property type="entry name" value="Znf_MYND"/>
</dbReference>
<dbReference type="InterPro" id="IPR019734">
    <property type="entry name" value="TPR_rpt"/>
</dbReference>
<organism evidence="7 8">
    <name type="scientific">Patiria miniata</name>
    <name type="common">Bat star</name>
    <name type="synonym">Asterina miniata</name>
    <dbReference type="NCBI Taxonomy" id="46514"/>
    <lineage>
        <taxon>Eukaryota</taxon>
        <taxon>Metazoa</taxon>
        <taxon>Echinodermata</taxon>
        <taxon>Eleutherozoa</taxon>
        <taxon>Asterozoa</taxon>
        <taxon>Asteroidea</taxon>
        <taxon>Valvatacea</taxon>
        <taxon>Valvatida</taxon>
        <taxon>Asterinidae</taxon>
        <taxon>Patiria</taxon>
    </lineage>
</organism>
<evidence type="ECO:0000256" key="3">
    <source>
        <dbReference type="ARBA" id="ARBA00022833"/>
    </source>
</evidence>
<proteinExistence type="predicted"/>
<accession>A0A914AAZ4</accession>
<keyword evidence="5" id="KW-0802">TPR repeat</keyword>
<dbReference type="Pfam" id="PF00515">
    <property type="entry name" value="TPR_1"/>
    <property type="match status" value="1"/>
</dbReference>
<keyword evidence="2 4" id="KW-0863">Zinc-finger</keyword>
<keyword evidence="3" id="KW-0862">Zinc</keyword>
<dbReference type="SUPFAM" id="SSF144232">
    <property type="entry name" value="HIT/MYND zinc finger-like"/>
    <property type="match status" value="1"/>
</dbReference>
<reference evidence="7" key="1">
    <citation type="submission" date="2022-11" db="UniProtKB">
        <authorList>
            <consortium name="EnsemblMetazoa"/>
        </authorList>
    </citation>
    <scope>IDENTIFICATION</scope>
</reference>
<evidence type="ECO:0000313" key="7">
    <source>
        <dbReference type="EnsemblMetazoa" id="XP_038061045.1"/>
    </source>
</evidence>
<dbReference type="PROSITE" id="PS50865">
    <property type="entry name" value="ZF_MYND_2"/>
    <property type="match status" value="1"/>
</dbReference>
<evidence type="ECO:0000256" key="2">
    <source>
        <dbReference type="ARBA" id="ARBA00022771"/>
    </source>
</evidence>
<evidence type="ECO:0000256" key="1">
    <source>
        <dbReference type="ARBA" id="ARBA00022723"/>
    </source>
</evidence>
<dbReference type="RefSeq" id="XP_038061045.1">
    <property type="nucleotide sequence ID" value="XM_038205117.1"/>
</dbReference>
<dbReference type="GO" id="GO:0008270">
    <property type="term" value="F:zinc ion binding"/>
    <property type="evidence" value="ECO:0007669"/>
    <property type="project" value="UniProtKB-KW"/>
</dbReference>
<dbReference type="SMART" id="SM00028">
    <property type="entry name" value="TPR"/>
    <property type="match status" value="3"/>
</dbReference>
<dbReference type="Gene3D" id="1.25.40.10">
    <property type="entry name" value="Tetratricopeptide repeat domain"/>
    <property type="match status" value="1"/>
</dbReference>
<dbReference type="PANTHER" id="PTHR46014">
    <property type="entry name" value="TETRATRICOPEPTIDE REPEAT PROTEIN 1"/>
    <property type="match status" value="1"/>
</dbReference>
<evidence type="ECO:0000259" key="6">
    <source>
        <dbReference type="PROSITE" id="PS50865"/>
    </source>
</evidence>
<dbReference type="InterPro" id="IPR011990">
    <property type="entry name" value="TPR-like_helical_dom_sf"/>
</dbReference>
<dbReference type="Pfam" id="PF01753">
    <property type="entry name" value="zf-MYND"/>
    <property type="match status" value="1"/>
</dbReference>
<evidence type="ECO:0000256" key="5">
    <source>
        <dbReference type="PROSITE-ProRule" id="PRU00339"/>
    </source>
</evidence>
<keyword evidence="8" id="KW-1185">Reference proteome</keyword>
<dbReference type="Gene3D" id="6.10.140.2220">
    <property type="match status" value="1"/>
</dbReference>
<feature type="repeat" description="TPR" evidence="5">
    <location>
        <begin position="535"/>
        <end position="568"/>
    </location>
</feature>
<dbReference type="OrthoDB" id="245563at2759"/>
<evidence type="ECO:0000256" key="4">
    <source>
        <dbReference type="PROSITE-ProRule" id="PRU00134"/>
    </source>
</evidence>
<dbReference type="SUPFAM" id="SSF48452">
    <property type="entry name" value="TPR-like"/>
    <property type="match status" value="1"/>
</dbReference>
<sequence length="768" mass="88593">MSVSTLKCPGGHTLVPWRSTGERATARCPICLAHPIKEVFFEPDQRSQEKFMTKLLFSVTRSNCLESLDFEAMSHALTKDKEWRSKQLEIMRGIQKALMMAKFQHKVTFFKKLTQDRIPVPLEEQRTVEWRPFVNLLIEVGILDIIILLLKLRVPNPTDETDSLGDPWQAIYYFCLDIMANIMLSSHWENPKAKKFLHKIAKSEFVDVAMAFVDEPKHFLAMVMSVYDLCHVFEEHAIVGLRLAKSPLLAKLGIYIHKDNSVRIMNRWMNLGVFNYEVEVMMENQAGLLPMRSMSAFDVSEPMEYSDDDIKDVGIQFASSLQQSSLQTVGYFAKDKQVRAVVTKDQIVGKAIGRWVRMPVLSPENRYMLEACLKVLADMAYLESYAWKLLDEYDFLPLLENGVFYAEKDVVWHYLEVATRIGMHRGQLLKRIVENPKIMRSAGIHMYSLDVNINIYATALLALAVDNPGVEYIIKYFGPRHFYYYPDYFFSKTPKIGIKIAELQTGCKRFGKRDYDKAEKEFRKIRNLTLDATKATKLKEEGNQMYKSGQMQEAIKLYTRALSVCPPTRPDKNALRKKLEILEIMPNWSPLPATLFNNRAQCYLSLGEYELAVEDCDEAIARTFGGYDPDDRSLPDTLRLKAMFRRSKALYELGQYFRAVQDVGECQINQPSETFKAHLDKVMMRFRSIMGMDPVQRCDECRQTNGFKLKRCANCMAIYCTKKCQEVAWVKRHKVNCQEYQAEKEAKKKEALTNGVATARPNGNMDLD</sequence>
<dbReference type="EnsemblMetazoa" id="XM_038205117.1">
    <property type="protein sequence ID" value="XP_038061045.1"/>
    <property type="gene ID" value="LOC119731839"/>
</dbReference>
<feature type="domain" description="MYND-type" evidence="6">
    <location>
        <begin position="698"/>
        <end position="737"/>
    </location>
</feature>
<keyword evidence="1" id="KW-0479">Metal-binding</keyword>
<dbReference type="Proteomes" id="UP000887568">
    <property type="component" value="Unplaced"/>
</dbReference>